<evidence type="ECO:0000313" key="3">
    <source>
        <dbReference type="EMBL" id="ORY62628.1"/>
    </source>
</evidence>
<keyword evidence="4" id="KW-1185">Reference proteome</keyword>
<name>A0A1Y2DTM5_9PEZI</name>
<evidence type="ECO:0000259" key="2">
    <source>
        <dbReference type="Pfam" id="PF17111"/>
    </source>
</evidence>
<dbReference type="OrthoDB" id="428260at2759"/>
<feature type="domain" description="Azaphilone pigments biosynthesis cluster protein L N-terminal" evidence="2">
    <location>
        <begin position="2"/>
        <end position="202"/>
    </location>
</feature>
<dbReference type="GeneID" id="63773512"/>
<organism evidence="3 4">
    <name type="scientific">Pseudomassariella vexata</name>
    <dbReference type="NCBI Taxonomy" id="1141098"/>
    <lineage>
        <taxon>Eukaryota</taxon>
        <taxon>Fungi</taxon>
        <taxon>Dikarya</taxon>
        <taxon>Ascomycota</taxon>
        <taxon>Pezizomycotina</taxon>
        <taxon>Sordariomycetes</taxon>
        <taxon>Xylariomycetidae</taxon>
        <taxon>Amphisphaeriales</taxon>
        <taxon>Pseudomassariaceae</taxon>
        <taxon>Pseudomassariella</taxon>
    </lineage>
</organism>
<comment type="caution">
    <text evidence="3">The sequence shown here is derived from an EMBL/GenBank/DDBJ whole genome shotgun (WGS) entry which is preliminary data.</text>
</comment>
<sequence>MADPLSVGASVLAVVTAAVQATKSLQATVKRYKDRDKTLSRLQDELDDLIIILASLQDVVETEAAILELLKGPVSRCSQLCRDFEVAMEKFRGKSKIGLRDWARMEFMRGDINEFMDSLANYKSTITVGLGTITMRTSKLSHQVLEGYSEMISDTTYSLQIHLQRVDEKLARIATDSTATPDARIDLRDEKEVTKQCLIICEGARSYIESLQDQQPSLLQNGNSEDIGIARKQFEAQRLTSQTLSTNRDKIVETIGLLQERLASITASDSPNRDSERSRLLDDINLSKQCLEVCKQASEQVAHQKIHTIGEVMADHDTDQVVVTTLADLFDVRKVFAKSRSTQLVGSMLDETLQRLSADRYSSRFGAVNGKIGRGQPADTVSTSDDDMLSSNSRRKDTQPGDLETREYKPLPNEMRKRAAECKNNK</sequence>
<reference evidence="3 4" key="1">
    <citation type="submission" date="2016-07" db="EMBL/GenBank/DDBJ databases">
        <title>Pervasive Adenine N6-methylation of Active Genes in Fungi.</title>
        <authorList>
            <consortium name="DOE Joint Genome Institute"/>
            <person name="Mondo S.J."/>
            <person name="Dannebaum R.O."/>
            <person name="Kuo R.C."/>
            <person name="Labutti K."/>
            <person name="Haridas S."/>
            <person name="Kuo A."/>
            <person name="Salamov A."/>
            <person name="Ahrendt S.R."/>
            <person name="Lipzen A."/>
            <person name="Sullivan W."/>
            <person name="Andreopoulos W.B."/>
            <person name="Clum A."/>
            <person name="Lindquist E."/>
            <person name="Daum C."/>
            <person name="Ramamoorthy G.K."/>
            <person name="Gryganskyi A."/>
            <person name="Culley D."/>
            <person name="Magnuson J.K."/>
            <person name="James T.Y."/>
            <person name="O'Malley M.A."/>
            <person name="Stajich J.E."/>
            <person name="Spatafora J.W."/>
            <person name="Visel A."/>
            <person name="Grigoriev I.V."/>
        </authorList>
    </citation>
    <scope>NUCLEOTIDE SEQUENCE [LARGE SCALE GENOMIC DNA]</scope>
    <source>
        <strain evidence="3 4">CBS 129021</strain>
    </source>
</reference>
<dbReference type="InParanoid" id="A0A1Y2DTM5"/>
<feature type="compositionally biased region" description="Basic and acidic residues" evidence="1">
    <location>
        <begin position="394"/>
        <end position="426"/>
    </location>
</feature>
<dbReference type="InterPro" id="IPR031348">
    <property type="entry name" value="PigL_N"/>
</dbReference>
<feature type="region of interest" description="Disordered" evidence="1">
    <location>
        <begin position="367"/>
        <end position="426"/>
    </location>
</feature>
<evidence type="ECO:0000256" key="1">
    <source>
        <dbReference type="SAM" id="MobiDB-lite"/>
    </source>
</evidence>
<dbReference type="AlphaFoldDB" id="A0A1Y2DTM5"/>
<dbReference type="EMBL" id="MCFJ01000009">
    <property type="protein sequence ID" value="ORY62628.1"/>
    <property type="molecule type" value="Genomic_DNA"/>
</dbReference>
<dbReference type="RefSeq" id="XP_040714464.1">
    <property type="nucleotide sequence ID" value="XM_040857300.1"/>
</dbReference>
<proteinExistence type="predicted"/>
<dbReference type="Pfam" id="PF17111">
    <property type="entry name" value="PigL_N"/>
    <property type="match status" value="1"/>
</dbReference>
<dbReference type="Proteomes" id="UP000193689">
    <property type="component" value="Unassembled WGS sequence"/>
</dbReference>
<evidence type="ECO:0000313" key="4">
    <source>
        <dbReference type="Proteomes" id="UP000193689"/>
    </source>
</evidence>
<gene>
    <name evidence="3" type="ORF">BCR38DRAFT_372645</name>
</gene>
<accession>A0A1Y2DTM5</accession>
<protein>
    <recommendedName>
        <fullName evidence="2">Azaphilone pigments biosynthesis cluster protein L N-terminal domain-containing protein</fullName>
    </recommendedName>
</protein>